<accession>A0A0C5C8B7</accession>
<keyword evidence="3" id="KW-0472">Membrane</keyword>
<dbReference type="KEGG" id="nid:NPIRD3C_0259"/>
<feature type="transmembrane region" description="Helical" evidence="3">
    <location>
        <begin position="189"/>
        <end position="208"/>
    </location>
</feature>
<reference evidence="4 5" key="3">
    <citation type="journal article" date="2019" name="Int. J. Syst. Evol. Microbiol.">
        <title>Nitrosopumilus adriaticus sp. nov. and Nitrosopumilus piranensis sp. nov., two ammonia-oxidizing archaea from the Adriatic Sea and members of the class Nitrososphaeria.</title>
        <authorList>
            <person name="Bayer B."/>
            <person name="Vojvoda J."/>
            <person name="Reinthaler T."/>
            <person name="Reyes C."/>
            <person name="Pinto M."/>
            <person name="Herndl G.J."/>
        </authorList>
    </citation>
    <scope>NUCLEOTIDE SEQUENCE [LARGE SCALE GENOMIC DNA]</scope>
    <source>
        <strain evidence="4 5">D3C</strain>
    </source>
</reference>
<feature type="coiled-coil region" evidence="1">
    <location>
        <begin position="102"/>
        <end position="129"/>
    </location>
</feature>
<evidence type="ECO:0000256" key="3">
    <source>
        <dbReference type="SAM" id="Phobius"/>
    </source>
</evidence>
<feature type="region of interest" description="Disordered" evidence="2">
    <location>
        <begin position="1"/>
        <end position="60"/>
    </location>
</feature>
<dbReference type="Proteomes" id="UP000032027">
    <property type="component" value="Chromosome"/>
</dbReference>
<protein>
    <submittedName>
        <fullName evidence="4">Uncharacterized protein</fullName>
    </submittedName>
</protein>
<organism evidence="4 5">
    <name type="scientific">Nitrosopumilus piranensis</name>
    <dbReference type="NCBI Taxonomy" id="1582439"/>
    <lineage>
        <taxon>Archaea</taxon>
        <taxon>Nitrososphaerota</taxon>
        <taxon>Nitrososphaeria</taxon>
        <taxon>Nitrosopumilales</taxon>
        <taxon>Nitrosopumilaceae</taxon>
        <taxon>Nitrosopumilus</taxon>
    </lineage>
</organism>
<keyword evidence="3" id="KW-1133">Transmembrane helix</keyword>
<gene>
    <name evidence="4" type="ORF">NPIRD3C_0259</name>
</gene>
<keyword evidence="3" id="KW-0812">Transmembrane</keyword>
<reference evidence="4 5" key="2">
    <citation type="journal article" date="2016" name="ISME J.">
        <title>Physiological and genomic characterization of two novel marine thaumarchaeal strains indicates niche differentiation.</title>
        <authorList>
            <person name="Bayer B."/>
            <person name="Vojvoda J."/>
            <person name="Offre P."/>
            <person name="Alves R.J."/>
            <person name="Elisabeth N.H."/>
            <person name="Garcia J.A."/>
            <person name="Volland J.M."/>
            <person name="Srivastava A."/>
            <person name="Schleper C."/>
            <person name="Herndl G.J."/>
        </authorList>
    </citation>
    <scope>NUCLEOTIDE SEQUENCE [LARGE SCALE GENOMIC DNA]</scope>
    <source>
        <strain evidence="4 5">D3C</strain>
    </source>
</reference>
<evidence type="ECO:0000256" key="2">
    <source>
        <dbReference type="SAM" id="MobiDB-lite"/>
    </source>
</evidence>
<evidence type="ECO:0000313" key="4">
    <source>
        <dbReference type="EMBL" id="AJM91477.1"/>
    </source>
</evidence>
<dbReference type="AlphaFoldDB" id="A0A0C5C8B7"/>
<evidence type="ECO:0000256" key="1">
    <source>
        <dbReference type="SAM" id="Coils"/>
    </source>
</evidence>
<dbReference type="GeneID" id="41599433"/>
<name>A0A0C5C8B7_9ARCH</name>
<proteinExistence type="predicted"/>
<feature type="transmembrane region" description="Helical" evidence="3">
    <location>
        <begin position="220"/>
        <end position="244"/>
    </location>
</feature>
<feature type="compositionally biased region" description="Basic and acidic residues" evidence="2">
    <location>
        <begin position="14"/>
        <end position="26"/>
    </location>
</feature>
<reference evidence="5" key="1">
    <citation type="submission" date="2015-02" db="EMBL/GenBank/DDBJ databases">
        <title>Characterization of two novel Thaumarchaeota isolated from the Northern Adriatic Sea.</title>
        <authorList>
            <person name="Bayer B."/>
            <person name="Vojvoda J."/>
            <person name="Offre P."/>
            <person name="Srivastava A."/>
            <person name="Elisabeth N."/>
            <person name="Garcia J.A.L."/>
            <person name="Schleper C."/>
            <person name="Herndl G.J."/>
        </authorList>
    </citation>
    <scope>NUCLEOTIDE SEQUENCE [LARGE SCALE GENOMIC DNA]</scope>
    <source>
        <strain evidence="5">D3C</strain>
    </source>
</reference>
<dbReference type="EMBL" id="CP010868">
    <property type="protein sequence ID" value="AJM91477.1"/>
    <property type="molecule type" value="Genomic_DNA"/>
</dbReference>
<keyword evidence="1" id="KW-0175">Coiled coil</keyword>
<dbReference type="HOGENOM" id="CLU_941991_0_0_2"/>
<dbReference type="RefSeq" id="WP_148702486.1">
    <property type="nucleotide sequence ID" value="NZ_CP010868.1"/>
</dbReference>
<dbReference type="PATRIC" id="fig|1582439.9.peg.261"/>
<evidence type="ECO:0000313" key="5">
    <source>
        <dbReference type="Proteomes" id="UP000032027"/>
    </source>
</evidence>
<feature type="transmembrane region" description="Helical" evidence="3">
    <location>
        <begin position="151"/>
        <end position="169"/>
    </location>
</feature>
<sequence length="295" mass="33749">MKKEGRVYMGAMSEGRDESFEKTDTKYRKRQGAIPRNNLPNSNNPPNKPPDNSSDDPIDPERQKEIRKLIDNVSVRLQAGIENGLFEQKGIESNNITWGKIQELIKQARNELSVNLDEAENLQERALDMYFEAVNKAGSVWRFSGLYAGHLWIFLVGVLISIFVFYYLSLDDYIKSEILSEEHKLAIDVVVWGIIGSILRCLWGLRFNVARSHYRKGWRLHYISAPFLGGILGAVVYILIYGGLVSISSQNTTENVFAMIPIAAYAGYKWEWAVKLFEKVEKVFESDKNEESKKE</sequence>
<dbReference type="STRING" id="1582439.NPIRD3C_0259"/>
<keyword evidence="5" id="KW-1185">Reference proteome</keyword>